<comment type="caution">
    <text evidence="1">The sequence shown here is derived from an EMBL/GenBank/DDBJ whole genome shotgun (WGS) entry which is preliminary data.</text>
</comment>
<keyword evidence="2" id="KW-1185">Reference proteome</keyword>
<dbReference type="Proteomes" id="UP000292423">
    <property type="component" value="Unassembled WGS sequence"/>
</dbReference>
<proteinExistence type="predicted"/>
<accession>A0A4Q7Z9K7</accession>
<reference evidence="1 2" key="1">
    <citation type="submission" date="2019-02" db="EMBL/GenBank/DDBJ databases">
        <title>Genomic Encyclopedia of Type Strains, Phase IV (KMG-IV): sequencing the most valuable type-strain genomes for metagenomic binning, comparative biology and taxonomic classification.</title>
        <authorList>
            <person name="Goeker M."/>
        </authorList>
    </citation>
    <scope>NUCLEOTIDE SEQUENCE [LARGE SCALE GENOMIC DNA]</scope>
    <source>
        <strain evidence="1 2">DSM 105135</strain>
    </source>
</reference>
<protein>
    <submittedName>
        <fullName evidence="1">Uncharacterized protein</fullName>
    </submittedName>
</protein>
<organism evidence="1 2">
    <name type="scientific">Fluviicoccus keumensis</name>
    <dbReference type="NCBI Taxonomy" id="1435465"/>
    <lineage>
        <taxon>Bacteria</taxon>
        <taxon>Pseudomonadati</taxon>
        <taxon>Pseudomonadota</taxon>
        <taxon>Gammaproteobacteria</taxon>
        <taxon>Moraxellales</taxon>
        <taxon>Moraxellaceae</taxon>
        <taxon>Fluviicoccus</taxon>
    </lineage>
</organism>
<dbReference type="EMBL" id="SHKX01000011">
    <property type="protein sequence ID" value="RZU47237.1"/>
    <property type="molecule type" value="Genomic_DNA"/>
</dbReference>
<dbReference type="AlphaFoldDB" id="A0A4Q7Z9K7"/>
<sequence>MSCKLLIFFKKHGTKSCWANCLLCLLCGRNIGGYLSFMKKIILLFLFYGNSALSNNEDFLIEKVIEMYPNSKVEALATGGLDESGASYIGALIKNGADEDVPEPDADLTLVLLKEVSPKKYFVITYSKPWQYYSRRNNDSEIHIDNKSIIVTETNHSGCCSRNVSIYKFKKERNDFYLVGVEKVGYASYTINHIDENHTFGTSVNYLTGVVKYWRAGGVPINNDSFDFSKNKYVEKQFKFKKNSIISISNFSATSVNDGVNREFCGGVNEYFKYLLYSDSIHLTPAPGGLFI</sequence>
<name>A0A4Q7Z9K7_9GAMM</name>
<gene>
    <name evidence="1" type="ORF">EV700_1632</name>
</gene>
<evidence type="ECO:0000313" key="2">
    <source>
        <dbReference type="Proteomes" id="UP000292423"/>
    </source>
</evidence>
<evidence type="ECO:0000313" key="1">
    <source>
        <dbReference type="EMBL" id="RZU47237.1"/>
    </source>
</evidence>